<evidence type="ECO:0000259" key="3">
    <source>
        <dbReference type="PROSITE" id="PS51900"/>
    </source>
</evidence>
<evidence type="ECO:0000256" key="1">
    <source>
        <dbReference type="ARBA" id="ARBA00023125"/>
    </source>
</evidence>
<comment type="caution">
    <text evidence="4">The sequence shown here is derived from an EMBL/GenBank/DDBJ whole genome shotgun (WGS) entry which is preliminary data.</text>
</comment>
<organism evidence="4">
    <name type="scientific">Ignisphaera aggregans</name>
    <dbReference type="NCBI Taxonomy" id="334771"/>
    <lineage>
        <taxon>Archaea</taxon>
        <taxon>Thermoproteota</taxon>
        <taxon>Thermoprotei</taxon>
        <taxon>Desulfurococcales</taxon>
        <taxon>Desulfurococcaceae</taxon>
        <taxon>Ignisphaera</taxon>
    </lineage>
</organism>
<protein>
    <recommendedName>
        <fullName evidence="3">Core-binding (CB) domain-containing protein</fullName>
    </recommendedName>
</protein>
<accession>A0A7C2VH10</accession>
<dbReference type="AlphaFoldDB" id="A0A7C2VH10"/>
<feature type="domain" description="Core-binding (CB)" evidence="3">
    <location>
        <begin position="47"/>
        <end position="125"/>
    </location>
</feature>
<dbReference type="InterPro" id="IPR044068">
    <property type="entry name" value="CB"/>
</dbReference>
<name>A0A7C2VH10_9CREN</name>
<gene>
    <name evidence="4" type="ORF">ENO77_00465</name>
</gene>
<evidence type="ECO:0000256" key="2">
    <source>
        <dbReference type="PROSITE-ProRule" id="PRU01248"/>
    </source>
</evidence>
<keyword evidence="1 2" id="KW-0238">DNA-binding</keyword>
<sequence>MATLSLDLDGDVAARIGEASVKLGTDPRELVIGILKKWISENKWLTTSVDEILKEYENTLYGYAVKTKKAKLRAVKAFLDWCKNEHLEPSEDSLERYLHTISANYSQSYINHVRSTLKEFVMWYSNT</sequence>
<evidence type="ECO:0000313" key="4">
    <source>
        <dbReference type="EMBL" id="HEW52649.1"/>
    </source>
</evidence>
<dbReference type="GO" id="GO:0003677">
    <property type="term" value="F:DNA binding"/>
    <property type="evidence" value="ECO:0007669"/>
    <property type="project" value="UniProtKB-UniRule"/>
</dbReference>
<dbReference type="EMBL" id="DSGT01000002">
    <property type="protein sequence ID" value="HEW52649.1"/>
    <property type="molecule type" value="Genomic_DNA"/>
</dbReference>
<reference evidence="4" key="1">
    <citation type="journal article" date="2020" name="mSystems">
        <title>Genome- and Community-Level Interaction Insights into Carbon Utilization and Element Cycling Functions of Hydrothermarchaeota in Hydrothermal Sediment.</title>
        <authorList>
            <person name="Zhou Z."/>
            <person name="Liu Y."/>
            <person name="Xu W."/>
            <person name="Pan J."/>
            <person name="Luo Z.H."/>
            <person name="Li M."/>
        </authorList>
    </citation>
    <scope>NUCLEOTIDE SEQUENCE [LARGE SCALE GENOMIC DNA]</scope>
    <source>
        <strain evidence="4">SpSt-16</strain>
    </source>
</reference>
<dbReference type="PROSITE" id="PS51900">
    <property type="entry name" value="CB"/>
    <property type="match status" value="1"/>
</dbReference>
<dbReference type="Gene3D" id="1.10.150.130">
    <property type="match status" value="1"/>
</dbReference>
<proteinExistence type="predicted"/>
<dbReference type="InterPro" id="IPR010998">
    <property type="entry name" value="Integrase_recombinase_N"/>
</dbReference>